<dbReference type="PRINTS" id="PR00598">
    <property type="entry name" value="HTHMARR"/>
</dbReference>
<dbReference type="RefSeq" id="WP_130558785.1">
    <property type="nucleotide sequence ID" value="NZ_AP028947.1"/>
</dbReference>
<protein>
    <submittedName>
        <fullName evidence="5">MarR family transcriptional regulator</fullName>
    </submittedName>
</protein>
<evidence type="ECO:0000256" key="1">
    <source>
        <dbReference type="ARBA" id="ARBA00023015"/>
    </source>
</evidence>
<dbReference type="SUPFAM" id="SSF46785">
    <property type="entry name" value="Winged helix' DNA-binding domain"/>
    <property type="match status" value="1"/>
</dbReference>
<dbReference type="Pfam" id="PF01047">
    <property type="entry name" value="MarR"/>
    <property type="match status" value="1"/>
</dbReference>
<proteinExistence type="predicted"/>
<dbReference type="PANTHER" id="PTHR42756:SF1">
    <property type="entry name" value="TRANSCRIPTIONAL REPRESSOR OF EMRAB OPERON"/>
    <property type="match status" value="1"/>
</dbReference>
<accession>A0AA86IY45</accession>
<dbReference type="SMART" id="SM00347">
    <property type="entry name" value="HTH_MARR"/>
    <property type="match status" value="1"/>
</dbReference>
<keyword evidence="6" id="KW-1185">Reference proteome</keyword>
<keyword evidence="3" id="KW-0804">Transcription</keyword>
<feature type="domain" description="HTH marR-type" evidence="4">
    <location>
        <begin position="13"/>
        <end position="148"/>
    </location>
</feature>
<evidence type="ECO:0000256" key="3">
    <source>
        <dbReference type="ARBA" id="ARBA00023163"/>
    </source>
</evidence>
<dbReference type="PANTHER" id="PTHR42756">
    <property type="entry name" value="TRANSCRIPTIONAL REGULATOR, MARR"/>
    <property type="match status" value="1"/>
</dbReference>
<dbReference type="Gene3D" id="1.10.10.10">
    <property type="entry name" value="Winged helix-like DNA-binding domain superfamily/Winged helix DNA-binding domain"/>
    <property type="match status" value="1"/>
</dbReference>
<dbReference type="Proteomes" id="UP001329151">
    <property type="component" value="Chromosome"/>
</dbReference>
<reference evidence="5 6" key="1">
    <citation type="submission" date="2023-10" db="EMBL/GenBank/DDBJ databases">
        <title>Complete Genome Sequence of Limnobacter thiooxidans CS-K2T, Isolated from freshwater lake sediments in Bavaria, Germany.</title>
        <authorList>
            <person name="Naruki M."/>
            <person name="Watanabe A."/>
            <person name="Warashina T."/>
            <person name="Morita T."/>
            <person name="Arakawa K."/>
        </authorList>
    </citation>
    <scope>NUCLEOTIDE SEQUENCE [LARGE SCALE GENOMIC DNA]</scope>
    <source>
        <strain evidence="5 6">CS-K2</strain>
    </source>
</reference>
<name>A0AA86IY45_9BURK</name>
<evidence type="ECO:0000256" key="2">
    <source>
        <dbReference type="ARBA" id="ARBA00023125"/>
    </source>
</evidence>
<dbReference type="KEGG" id="lto:RGQ30_10050"/>
<dbReference type="GO" id="GO:0003677">
    <property type="term" value="F:DNA binding"/>
    <property type="evidence" value="ECO:0007669"/>
    <property type="project" value="UniProtKB-KW"/>
</dbReference>
<evidence type="ECO:0000313" key="5">
    <source>
        <dbReference type="EMBL" id="BET25504.1"/>
    </source>
</evidence>
<dbReference type="PROSITE" id="PS50995">
    <property type="entry name" value="HTH_MARR_2"/>
    <property type="match status" value="1"/>
</dbReference>
<dbReference type="GO" id="GO:0003700">
    <property type="term" value="F:DNA-binding transcription factor activity"/>
    <property type="evidence" value="ECO:0007669"/>
    <property type="project" value="InterPro"/>
</dbReference>
<dbReference type="AlphaFoldDB" id="A0AA86IY45"/>
<organism evidence="5 6">
    <name type="scientific">Limnobacter thiooxidans</name>
    <dbReference type="NCBI Taxonomy" id="131080"/>
    <lineage>
        <taxon>Bacteria</taxon>
        <taxon>Pseudomonadati</taxon>
        <taxon>Pseudomonadota</taxon>
        <taxon>Betaproteobacteria</taxon>
        <taxon>Burkholderiales</taxon>
        <taxon>Burkholderiaceae</taxon>
        <taxon>Limnobacter</taxon>
    </lineage>
</organism>
<dbReference type="InterPro" id="IPR036388">
    <property type="entry name" value="WH-like_DNA-bd_sf"/>
</dbReference>
<keyword evidence="2" id="KW-0238">DNA-binding</keyword>
<evidence type="ECO:0000259" key="4">
    <source>
        <dbReference type="PROSITE" id="PS50995"/>
    </source>
</evidence>
<gene>
    <name evidence="5" type="ORF">RGQ30_10050</name>
</gene>
<keyword evidence="1" id="KW-0805">Transcription regulation</keyword>
<dbReference type="InterPro" id="IPR000835">
    <property type="entry name" value="HTH_MarR-typ"/>
</dbReference>
<evidence type="ECO:0000313" key="6">
    <source>
        <dbReference type="Proteomes" id="UP001329151"/>
    </source>
</evidence>
<dbReference type="InterPro" id="IPR036390">
    <property type="entry name" value="WH_DNA-bd_sf"/>
</dbReference>
<dbReference type="EMBL" id="AP028947">
    <property type="protein sequence ID" value="BET25504.1"/>
    <property type="molecule type" value="Genomic_DNA"/>
</dbReference>
<sequence>MKLNQFTGLANMDSTLQDSLISLRRIIRATESSARELAKQADMATSELLTLQSVADNPGISPGELAKSLSLSPVTSTVILQKLEGRGLIEKIRSNVDKRRLEVVLTEKGKHEVNDAPSSLQTRFAERFGLLQSWEQHLIASVLGRVTMLLGADSMDAAPILDVGELDKPVK</sequence>